<feature type="compositionally biased region" description="Acidic residues" evidence="1">
    <location>
        <begin position="44"/>
        <end position="57"/>
    </location>
</feature>
<evidence type="ECO:0000256" key="1">
    <source>
        <dbReference type="SAM" id="MobiDB-lite"/>
    </source>
</evidence>
<accession>A0AAW2J352</accession>
<evidence type="ECO:0000313" key="2">
    <source>
        <dbReference type="EMBL" id="KAL0288840.1"/>
    </source>
</evidence>
<sequence>MQRSKHGGIPRHRYEIEGESFMCASVDIYEPATYEEAVTSPNANEDDCNEREDELHG</sequence>
<reference evidence="2" key="1">
    <citation type="submission" date="2020-06" db="EMBL/GenBank/DDBJ databases">
        <authorList>
            <person name="Li T."/>
            <person name="Hu X."/>
            <person name="Zhang T."/>
            <person name="Song X."/>
            <person name="Zhang H."/>
            <person name="Dai N."/>
            <person name="Sheng W."/>
            <person name="Hou X."/>
            <person name="Wei L."/>
        </authorList>
    </citation>
    <scope>NUCLEOTIDE SEQUENCE</scope>
    <source>
        <strain evidence="2">G01</strain>
        <tissue evidence="2">Leaf</tissue>
    </source>
</reference>
<proteinExistence type="predicted"/>
<feature type="region of interest" description="Disordered" evidence="1">
    <location>
        <begin position="36"/>
        <end position="57"/>
    </location>
</feature>
<gene>
    <name evidence="2" type="ORF">Sangu_2640200</name>
</gene>
<name>A0AAW2J352_9LAMI</name>
<protein>
    <submittedName>
        <fullName evidence="2">Uncharacterized protein</fullName>
    </submittedName>
</protein>
<dbReference type="EMBL" id="JACGWK010001426">
    <property type="protein sequence ID" value="KAL0288840.1"/>
    <property type="molecule type" value="Genomic_DNA"/>
</dbReference>
<dbReference type="AlphaFoldDB" id="A0AAW2J352"/>
<organism evidence="2">
    <name type="scientific">Sesamum angustifolium</name>
    <dbReference type="NCBI Taxonomy" id="2727405"/>
    <lineage>
        <taxon>Eukaryota</taxon>
        <taxon>Viridiplantae</taxon>
        <taxon>Streptophyta</taxon>
        <taxon>Embryophyta</taxon>
        <taxon>Tracheophyta</taxon>
        <taxon>Spermatophyta</taxon>
        <taxon>Magnoliopsida</taxon>
        <taxon>eudicotyledons</taxon>
        <taxon>Gunneridae</taxon>
        <taxon>Pentapetalae</taxon>
        <taxon>asterids</taxon>
        <taxon>lamiids</taxon>
        <taxon>Lamiales</taxon>
        <taxon>Pedaliaceae</taxon>
        <taxon>Sesamum</taxon>
    </lineage>
</organism>
<reference evidence="2" key="2">
    <citation type="journal article" date="2024" name="Plant">
        <title>Genomic evolution and insights into agronomic trait innovations of Sesamum species.</title>
        <authorList>
            <person name="Miao H."/>
            <person name="Wang L."/>
            <person name="Qu L."/>
            <person name="Liu H."/>
            <person name="Sun Y."/>
            <person name="Le M."/>
            <person name="Wang Q."/>
            <person name="Wei S."/>
            <person name="Zheng Y."/>
            <person name="Lin W."/>
            <person name="Duan Y."/>
            <person name="Cao H."/>
            <person name="Xiong S."/>
            <person name="Wang X."/>
            <person name="Wei L."/>
            <person name="Li C."/>
            <person name="Ma Q."/>
            <person name="Ju M."/>
            <person name="Zhao R."/>
            <person name="Li G."/>
            <person name="Mu C."/>
            <person name="Tian Q."/>
            <person name="Mei H."/>
            <person name="Zhang T."/>
            <person name="Gao T."/>
            <person name="Zhang H."/>
        </authorList>
    </citation>
    <scope>NUCLEOTIDE SEQUENCE</scope>
    <source>
        <strain evidence="2">G01</strain>
    </source>
</reference>
<comment type="caution">
    <text evidence="2">The sequence shown here is derived from an EMBL/GenBank/DDBJ whole genome shotgun (WGS) entry which is preliminary data.</text>
</comment>